<dbReference type="CDD" id="cd00170">
    <property type="entry name" value="SEC14"/>
    <property type="match status" value="1"/>
</dbReference>
<dbReference type="PROSITE" id="PS50191">
    <property type="entry name" value="CRAL_TRIO"/>
    <property type="match status" value="1"/>
</dbReference>
<dbReference type="SUPFAM" id="SSF52087">
    <property type="entry name" value="CRAL/TRIO domain"/>
    <property type="match status" value="1"/>
</dbReference>
<dbReference type="OrthoDB" id="6432525at2759"/>
<dbReference type="PRINTS" id="PR00180">
    <property type="entry name" value="CRETINALDHBP"/>
</dbReference>
<keyword evidence="3" id="KW-1185">Reference proteome</keyword>
<sequence>MADKIIDVDTILKNDPNIKQEDIKSMREWLEKQPHLPEITDLQIILFLQCCYYRNEAAKIALDNCFTIKTLCPDIFANRDANHKDLNLALNTTLVTTMPKKTPEGYCVVYTRLVDCNSDNFVLSSHIKYMDMVATHHLCTEGPCKGLVIINDMEGAVVGHLTKVNIIVAKKLMYYLQEAMPVRLKGIHLINVVSWVDKLVAMLKPFMKKELFELLCIHPKVDDALLKVVFKECLPKELGGTETIAALHEKIKKAIHNNTELFKKEEMQKVDETKRPGKAKNVGEIFGIEGTFKKLEVD</sequence>
<evidence type="ECO:0000313" key="2">
    <source>
        <dbReference type="EMBL" id="CAH0549541.1"/>
    </source>
</evidence>
<dbReference type="Proteomes" id="UP001154078">
    <property type="component" value="Chromosome 11"/>
</dbReference>
<dbReference type="Gene3D" id="3.40.525.10">
    <property type="entry name" value="CRAL-TRIO lipid binding domain"/>
    <property type="match status" value="1"/>
</dbReference>
<dbReference type="InterPro" id="IPR001251">
    <property type="entry name" value="CRAL-TRIO_dom"/>
</dbReference>
<reference evidence="2" key="1">
    <citation type="submission" date="2021-12" db="EMBL/GenBank/DDBJ databases">
        <authorList>
            <person name="King R."/>
        </authorList>
    </citation>
    <scope>NUCLEOTIDE SEQUENCE</scope>
</reference>
<dbReference type="GO" id="GO:1902936">
    <property type="term" value="F:phosphatidylinositol bisphosphate binding"/>
    <property type="evidence" value="ECO:0007669"/>
    <property type="project" value="TreeGrafter"/>
</dbReference>
<evidence type="ECO:0000259" key="1">
    <source>
        <dbReference type="PROSITE" id="PS50191"/>
    </source>
</evidence>
<organism evidence="2 3">
    <name type="scientific">Brassicogethes aeneus</name>
    <name type="common">Rape pollen beetle</name>
    <name type="synonym">Meligethes aeneus</name>
    <dbReference type="NCBI Taxonomy" id="1431903"/>
    <lineage>
        <taxon>Eukaryota</taxon>
        <taxon>Metazoa</taxon>
        <taxon>Ecdysozoa</taxon>
        <taxon>Arthropoda</taxon>
        <taxon>Hexapoda</taxon>
        <taxon>Insecta</taxon>
        <taxon>Pterygota</taxon>
        <taxon>Neoptera</taxon>
        <taxon>Endopterygota</taxon>
        <taxon>Coleoptera</taxon>
        <taxon>Polyphaga</taxon>
        <taxon>Cucujiformia</taxon>
        <taxon>Nitidulidae</taxon>
        <taxon>Meligethinae</taxon>
        <taxon>Brassicogethes</taxon>
    </lineage>
</organism>
<proteinExistence type="predicted"/>
<accession>A0A9P0ASN8</accession>
<protein>
    <recommendedName>
        <fullName evidence="1">CRAL-TRIO domain-containing protein</fullName>
    </recommendedName>
</protein>
<dbReference type="PANTHER" id="PTHR10174">
    <property type="entry name" value="ALPHA-TOCOPHEROL TRANSFER PROTEIN-RELATED"/>
    <property type="match status" value="1"/>
</dbReference>
<feature type="domain" description="CRAL-TRIO" evidence="1">
    <location>
        <begin position="143"/>
        <end position="246"/>
    </location>
</feature>
<dbReference type="InterPro" id="IPR036273">
    <property type="entry name" value="CRAL/TRIO_N_dom_sf"/>
</dbReference>
<name>A0A9P0ASN8_BRAAE</name>
<gene>
    <name evidence="2" type="ORF">MELIAE_LOCUS2654</name>
</gene>
<dbReference type="GO" id="GO:0016020">
    <property type="term" value="C:membrane"/>
    <property type="evidence" value="ECO:0007669"/>
    <property type="project" value="TreeGrafter"/>
</dbReference>
<dbReference type="AlphaFoldDB" id="A0A9P0ASN8"/>
<dbReference type="Pfam" id="PF00650">
    <property type="entry name" value="CRAL_TRIO"/>
    <property type="match status" value="1"/>
</dbReference>
<evidence type="ECO:0000313" key="3">
    <source>
        <dbReference type="Proteomes" id="UP001154078"/>
    </source>
</evidence>
<dbReference type="SUPFAM" id="SSF46938">
    <property type="entry name" value="CRAL/TRIO N-terminal domain"/>
    <property type="match status" value="1"/>
</dbReference>
<dbReference type="EMBL" id="OV121142">
    <property type="protein sequence ID" value="CAH0549541.1"/>
    <property type="molecule type" value="Genomic_DNA"/>
</dbReference>
<dbReference type="PANTHER" id="PTHR10174:SF213">
    <property type="entry name" value="CRAL-TRIO DOMAIN-CONTAINING PROTEIN"/>
    <property type="match status" value="1"/>
</dbReference>
<dbReference type="InterPro" id="IPR036865">
    <property type="entry name" value="CRAL-TRIO_dom_sf"/>
</dbReference>
<dbReference type="SMART" id="SM00516">
    <property type="entry name" value="SEC14"/>
    <property type="match status" value="1"/>
</dbReference>